<evidence type="ECO:0000256" key="6">
    <source>
        <dbReference type="SAM" id="MobiDB-lite"/>
    </source>
</evidence>
<name>A0A4R3KP91_9SPHI</name>
<evidence type="ECO:0000259" key="8">
    <source>
        <dbReference type="Pfam" id="PF04024"/>
    </source>
</evidence>
<protein>
    <submittedName>
        <fullName evidence="9">Phage shock protein C (PspC) family protein</fullName>
    </submittedName>
</protein>
<feature type="domain" description="Phage shock protein PspC N-terminal" evidence="8">
    <location>
        <begin position="3"/>
        <end position="59"/>
    </location>
</feature>
<proteinExistence type="predicted"/>
<evidence type="ECO:0000313" key="10">
    <source>
        <dbReference type="Proteomes" id="UP000295807"/>
    </source>
</evidence>
<feature type="region of interest" description="Disordered" evidence="6">
    <location>
        <begin position="158"/>
        <end position="267"/>
    </location>
</feature>
<dbReference type="Proteomes" id="UP000295807">
    <property type="component" value="Unassembled WGS sequence"/>
</dbReference>
<evidence type="ECO:0000256" key="2">
    <source>
        <dbReference type="ARBA" id="ARBA00022475"/>
    </source>
</evidence>
<evidence type="ECO:0000256" key="3">
    <source>
        <dbReference type="ARBA" id="ARBA00022692"/>
    </source>
</evidence>
<reference evidence="9 10" key="1">
    <citation type="submission" date="2019-03" db="EMBL/GenBank/DDBJ databases">
        <title>Genomic Encyclopedia of Type Strains, Phase IV (KMG-IV): sequencing the most valuable type-strain genomes for metagenomic binning, comparative biology and taxonomic classification.</title>
        <authorList>
            <person name="Goeker M."/>
        </authorList>
    </citation>
    <scope>NUCLEOTIDE SEQUENCE [LARGE SCALE GENOMIC DNA]</scope>
    <source>
        <strain evidence="9 10">DSM 21100</strain>
    </source>
</reference>
<accession>A0A4R3KP91</accession>
<keyword evidence="3 7" id="KW-0812">Transmembrane</keyword>
<keyword evidence="4 7" id="KW-1133">Transmembrane helix</keyword>
<feature type="compositionally biased region" description="Pro residues" evidence="6">
    <location>
        <begin position="204"/>
        <end position="219"/>
    </location>
</feature>
<dbReference type="InterPro" id="IPR007168">
    <property type="entry name" value="Phageshock_PspC_N"/>
</dbReference>
<feature type="transmembrane region" description="Helical" evidence="7">
    <location>
        <begin position="101"/>
        <end position="119"/>
    </location>
</feature>
<dbReference type="AlphaFoldDB" id="A0A4R3KP91"/>
<evidence type="ECO:0000313" key="9">
    <source>
        <dbReference type="EMBL" id="TCS86229.1"/>
    </source>
</evidence>
<feature type="transmembrane region" description="Helical" evidence="7">
    <location>
        <begin position="31"/>
        <end position="56"/>
    </location>
</feature>
<dbReference type="Pfam" id="PF04024">
    <property type="entry name" value="PspC"/>
    <property type="match status" value="1"/>
</dbReference>
<sequence>MEKRLTRNMPGKMIGGVAAGLADYLEIDATIVRLLFVLATFFHGAGLLIYIVLWIAMPAGTGYRVRPGQPGGVNPVSPGSPEPPLQNPVQRPEGNEPSGRRSAAVIGWILVGLGVFFLMDEFLEPWFREFFYWFNFRRIWPVVFIIVGVLIISSAAKKAPGYGPEEDPLPPGGPKEPPAGGPGTSAGSGINPEQGPATPQRGPMNPPPGSANPPDPANTPPADSRGPMIPPPGPTNTPPATPPRGPMNPPPGPANAPDPGKDDTDKF</sequence>
<feature type="compositionally biased region" description="Pro residues" evidence="6">
    <location>
        <begin position="228"/>
        <end position="256"/>
    </location>
</feature>
<evidence type="ECO:0000256" key="1">
    <source>
        <dbReference type="ARBA" id="ARBA00004162"/>
    </source>
</evidence>
<dbReference type="InterPro" id="IPR052027">
    <property type="entry name" value="PspC"/>
</dbReference>
<dbReference type="PANTHER" id="PTHR33885:SF3">
    <property type="entry name" value="PHAGE SHOCK PROTEIN C"/>
    <property type="match status" value="1"/>
</dbReference>
<dbReference type="OrthoDB" id="5772680at2"/>
<dbReference type="GO" id="GO:0005886">
    <property type="term" value="C:plasma membrane"/>
    <property type="evidence" value="ECO:0007669"/>
    <property type="project" value="UniProtKB-SubCell"/>
</dbReference>
<evidence type="ECO:0000256" key="7">
    <source>
        <dbReference type="SAM" id="Phobius"/>
    </source>
</evidence>
<keyword evidence="5 7" id="KW-0472">Membrane</keyword>
<dbReference type="PANTHER" id="PTHR33885">
    <property type="entry name" value="PHAGE SHOCK PROTEIN C"/>
    <property type="match status" value="1"/>
</dbReference>
<gene>
    <name evidence="9" type="ORF">EDD80_10820</name>
</gene>
<feature type="transmembrane region" description="Helical" evidence="7">
    <location>
        <begin position="139"/>
        <end position="156"/>
    </location>
</feature>
<comment type="caution">
    <text evidence="9">The sequence shown here is derived from an EMBL/GenBank/DDBJ whole genome shotgun (WGS) entry which is preliminary data.</text>
</comment>
<dbReference type="RefSeq" id="WP_132129636.1">
    <property type="nucleotide sequence ID" value="NZ_CP042432.1"/>
</dbReference>
<dbReference type="EMBL" id="SMAD01000008">
    <property type="protein sequence ID" value="TCS86229.1"/>
    <property type="molecule type" value="Genomic_DNA"/>
</dbReference>
<organism evidence="9 10">
    <name type="scientific">Anseongella ginsenosidimutans</name>
    <dbReference type="NCBI Taxonomy" id="496056"/>
    <lineage>
        <taxon>Bacteria</taxon>
        <taxon>Pseudomonadati</taxon>
        <taxon>Bacteroidota</taxon>
        <taxon>Sphingobacteriia</taxon>
        <taxon>Sphingobacteriales</taxon>
        <taxon>Sphingobacteriaceae</taxon>
        <taxon>Anseongella</taxon>
    </lineage>
</organism>
<evidence type="ECO:0000256" key="4">
    <source>
        <dbReference type="ARBA" id="ARBA00022989"/>
    </source>
</evidence>
<keyword evidence="10" id="KW-1185">Reference proteome</keyword>
<evidence type="ECO:0000256" key="5">
    <source>
        <dbReference type="ARBA" id="ARBA00023136"/>
    </source>
</evidence>
<keyword evidence="2" id="KW-1003">Cell membrane</keyword>
<feature type="region of interest" description="Disordered" evidence="6">
    <location>
        <begin position="68"/>
        <end position="98"/>
    </location>
</feature>
<feature type="compositionally biased region" description="Pro residues" evidence="6">
    <location>
        <begin position="169"/>
        <end position="180"/>
    </location>
</feature>
<comment type="subcellular location">
    <subcellularLocation>
        <location evidence="1">Cell membrane</location>
        <topology evidence="1">Single-pass membrane protein</topology>
    </subcellularLocation>
</comment>